<protein>
    <submittedName>
        <fullName evidence="1">Uncharacterized protein</fullName>
    </submittedName>
</protein>
<dbReference type="EMBL" id="LR130779">
    <property type="protein sequence ID" value="VDN63727.1"/>
    <property type="molecule type" value="Genomic_DNA"/>
</dbReference>
<sequence>MVSLRSVPAVIGMLLLSTGACAETGSEGSTIKESAKAAVSSAISAGKNLLGGITEGVIDGRESAQGADGAQVISNHEQMADIVQVDVLKTQPDGDNLRITLGLKNTSATQLRLINLTQTGALLAIDADGYANPLLPGLQNPDEITVPANAGVRQVFIFAGPMDSGVSVRLWGQDYPVH</sequence>
<accession>A0A653B569</accession>
<reference evidence="1" key="1">
    <citation type="submission" date="2018-11" db="EMBL/GenBank/DDBJ databases">
        <authorList>
            <consortium name="Genoscope - CEA"/>
            <person name="William W."/>
        </authorList>
    </citation>
    <scope>NUCLEOTIDE SEQUENCE [LARGE SCALE GENOMIC DNA]</scope>
    <source>
        <strain evidence="1">T9AD</strain>
    </source>
</reference>
<evidence type="ECO:0000313" key="1">
    <source>
        <dbReference type="EMBL" id="VDN63727.1"/>
    </source>
</evidence>
<name>A0A653B569_ECTOL</name>
<proteinExistence type="predicted"/>
<gene>
    <name evidence="1" type="ORF">POT9AD_2752</name>
</gene>
<dbReference type="PROSITE" id="PS51257">
    <property type="entry name" value="PROKAR_LIPOPROTEIN"/>
    <property type="match status" value="1"/>
</dbReference>
<organism evidence="1">
    <name type="scientific">Ectopseudomonas oleovorans</name>
    <name type="common">Pseudomonas oleovorans</name>
    <dbReference type="NCBI Taxonomy" id="301"/>
    <lineage>
        <taxon>Bacteria</taxon>
        <taxon>Pseudomonadati</taxon>
        <taxon>Pseudomonadota</taxon>
        <taxon>Gammaproteobacteria</taxon>
        <taxon>Pseudomonadales</taxon>
        <taxon>Pseudomonadaceae</taxon>
        <taxon>Ectopseudomonas</taxon>
    </lineage>
</organism>
<dbReference type="AlphaFoldDB" id="A0A653B569"/>